<gene>
    <name evidence="1" type="ORF">PA7_03920</name>
</gene>
<accession>A0A511CVF5</accession>
<reference evidence="1 2" key="1">
    <citation type="submission" date="2019-07" db="EMBL/GenBank/DDBJ databases">
        <title>Whole genome shotgun sequence of Pseudonocardia asaccharolytica NBRC 16224.</title>
        <authorList>
            <person name="Hosoyama A."/>
            <person name="Uohara A."/>
            <person name="Ohji S."/>
            <person name="Ichikawa N."/>
        </authorList>
    </citation>
    <scope>NUCLEOTIDE SEQUENCE [LARGE SCALE GENOMIC DNA]</scope>
    <source>
        <strain evidence="1 2">NBRC 16224</strain>
    </source>
</reference>
<dbReference type="AlphaFoldDB" id="A0A511CVF5"/>
<dbReference type="Gene3D" id="3.90.1300.10">
    <property type="entry name" value="Amidase signature (AS) domain"/>
    <property type="match status" value="1"/>
</dbReference>
<dbReference type="InterPro" id="IPR036928">
    <property type="entry name" value="AS_sf"/>
</dbReference>
<dbReference type="EMBL" id="BJVI01000002">
    <property type="protein sequence ID" value="GEL16555.1"/>
    <property type="molecule type" value="Genomic_DNA"/>
</dbReference>
<sequence length="62" mass="6583">MPVASVPSGLCPQTGVPTGLQIVGKTFDDMSVFRAAAAYERARPWTDRRPPIGGEQPTAVRA</sequence>
<organism evidence="1 2">
    <name type="scientific">Pseudonocardia asaccharolytica DSM 44247 = NBRC 16224</name>
    <dbReference type="NCBI Taxonomy" id="1123024"/>
    <lineage>
        <taxon>Bacteria</taxon>
        <taxon>Bacillati</taxon>
        <taxon>Actinomycetota</taxon>
        <taxon>Actinomycetes</taxon>
        <taxon>Pseudonocardiales</taxon>
        <taxon>Pseudonocardiaceae</taxon>
        <taxon>Pseudonocardia</taxon>
    </lineage>
</organism>
<dbReference type="SUPFAM" id="SSF75304">
    <property type="entry name" value="Amidase signature (AS) enzymes"/>
    <property type="match status" value="1"/>
</dbReference>
<keyword evidence="2" id="KW-1185">Reference proteome</keyword>
<name>A0A511CVF5_9PSEU</name>
<evidence type="ECO:0008006" key="3">
    <source>
        <dbReference type="Google" id="ProtNLM"/>
    </source>
</evidence>
<proteinExistence type="predicted"/>
<dbReference type="STRING" id="1123024.GCA_000423625_00647"/>
<evidence type="ECO:0000313" key="1">
    <source>
        <dbReference type="EMBL" id="GEL16555.1"/>
    </source>
</evidence>
<comment type="caution">
    <text evidence="1">The sequence shown here is derived from an EMBL/GenBank/DDBJ whole genome shotgun (WGS) entry which is preliminary data.</text>
</comment>
<evidence type="ECO:0000313" key="2">
    <source>
        <dbReference type="Proteomes" id="UP000321328"/>
    </source>
</evidence>
<protein>
    <recommendedName>
        <fullName evidence="3">Amidase domain-containing protein</fullName>
    </recommendedName>
</protein>
<dbReference type="Proteomes" id="UP000321328">
    <property type="component" value="Unassembled WGS sequence"/>
</dbReference>